<reference evidence="3 4" key="1">
    <citation type="submission" date="2018-01" db="EMBL/GenBank/DDBJ databases">
        <title>Twenty Corynebacterium bovis Genomes.</title>
        <authorList>
            <person name="Gulvik C.A."/>
        </authorList>
    </citation>
    <scope>NUCLEOTIDE SEQUENCE [LARGE SCALE GENOMIC DNA]</scope>
    <source>
        <strain evidence="3 4">16-2004</strain>
    </source>
</reference>
<dbReference type="Gene3D" id="3.30.300.30">
    <property type="match status" value="1"/>
</dbReference>
<evidence type="ECO:0000259" key="2">
    <source>
        <dbReference type="Pfam" id="PF13193"/>
    </source>
</evidence>
<dbReference type="SUPFAM" id="SSF56801">
    <property type="entry name" value="Acetyl-CoA synthetase-like"/>
    <property type="match status" value="1"/>
</dbReference>
<sequence length="592" mass="63228">MTTTSFPADTPLYPQEWVERYTEAGYWTADTFAELSEVSATRFGDLEAVVGDDCHGRRRRWTYRELNEQVGRLAAALTSAGVNRGDRVLVQLPNTVDFVRVLLGVFRIGAIPVLCLPAHGRADIAHFLRMSGARAHVVPVTHAGVDYPALSAGAIADVHGPGATADDAATPADDADRPFTLVAGPADDITGDALSLDALVDGSKDDPVPPPCPDVAPTDLGLLQLSGGTTGASKLIPRTHAAYHYSIRASAEICGTGPGTRMLVVLPAGHNFTLSSPGILGILWSGGTLVFCPDPTPSTALGLVEQERITLTALVPPLVNAWLAALPRIDRDISSLQTLQVGGAPLTETTARRIQPELGVRLQQVFGMAEGLVCYTREDDDEETVLTTQGRPISPADEIEVRDEDGELLPVGAVGALWTRGPYTVRGYVGGVDRDSFDSRGFYRTGDLVRLRQDGAVMVTGRVKDQINRAGEKISPTEVENVILTHPAVRDVAVVPVTDDRLGERIVAFVIPNPSAGAGAGAGNSSGTDSGRALETELRRYLIDRGLARHTVPDVIHTGAEFPLTGVGKLSRRDLRERLSRYFQSQRPETGK</sequence>
<protein>
    <submittedName>
        <fullName evidence="3">2,3-dihydroxybenzoate-AMP ligase</fullName>
        <ecNumber evidence="3">2.7.7.58</ecNumber>
    </submittedName>
</protein>
<gene>
    <name evidence="3" type="primary">entE</name>
    <name evidence="3" type="ORF">CXF42_00240</name>
</gene>
<keyword evidence="3" id="KW-0808">Transferase</keyword>
<comment type="caution">
    <text evidence="3">The sequence shown here is derived from an EMBL/GenBank/DDBJ whole genome shotgun (WGS) entry which is preliminary data.</text>
</comment>
<evidence type="ECO:0000259" key="1">
    <source>
        <dbReference type="Pfam" id="PF00501"/>
    </source>
</evidence>
<feature type="domain" description="AMP-dependent synthetase/ligase" evidence="1">
    <location>
        <begin position="38"/>
        <end position="428"/>
    </location>
</feature>
<feature type="domain" description="AMP-binding enzyme C-terminal" evidence="2">
    <location>
        <begin position="478"/>
        <end position="569"/>
    </location>
</feature>
<organism evidence="3 4">
    <name type="scientific">Corynebacterium bovis</name>
    <dbReference type="NCBI Taxonomy" id="36808"/>
    <lineage>
        <taxon>Bacteria</taxon>
        <taxon>Bacillati</taxon>
        <taxon>Actinomycetota</taxon>
        <taxon>Actinomycetes</taxon>
        <taxon>Mycobacteriales</taxon>
        <taxon>Corynebacteriaceae</taxon>
        <taxon>Corynebacterium</taxon>
    </lineage>
</organism>
<dbReference type="PANTHER" id="PTHR43767:SF10">
    <property type="entry name" value="SURFACTIN SYNTHASE SUBUNIT 1"/>
    <property type="match status" value="1"/>
</dbReference>
<dbReference type="Gene3D" id="3.40.50.980">
    <property type="match status" value="2"/>
</dbReference>
<dbReference type="Proteomes" id="UP000278422">
    <property type="component" value="Unassembled WGS sequence"/>
</dbReference>
<dbReference type="PROSITE" id="PS00455">
    <property type="entry name" value="AMP_BINDING"/>
    <property type="match status" value="1"/>
</dbReference>
<dbReference type="EMBL" id="PQNQ01000001">
    <property type="protein sequence ID" value="RRQ05601.1"/>
    <property type="molecule type" value="Genomic_DNA"/>
</dbReference>
<dbReference type="AlphaFoldDB" id="A0A3R8RIH9"/>
<dbReference type="InterPro" id="IPR045851">
    <property type="entry name" value="AMP-bd_C_sf"/>
</dbReference>
<dbReference type="Gene3D" id="2.30.38.10">
    <property type="entry name" value="Luciferase, Domain 3"/>
    <property type="match status" value="1"/>
</dbReference>
<evidence type="ECO:0000313" key="3">
    <source>
        <dbReference type="EMBL" id="RRQ05601.1"/>
    </source>
</evidence>
<dbReference type="Pfam" id="PF00501">
    <property type="entry name" value="AMP-binding"/>
    <property type="match status" value="1"/>
</dbReference>
<dbReference type="InterPro" id="IPR000873">
    <property type="entry name" value="AMP-dep_synth/lig_dom"/>
</dbReference>
<dbReference type="GO" id="GO:0016877">
    <property type="term" value="F:ligase activity, forming carbon-sulfur bonds"/>
    <property type="evidence" value="ECO:0007669"/>
    <property type="project" value="UniProtKB-ARBA"/>
</dbReference>
<dbReference type="InterPro" id="IPR050237">
    <property type="entry name" value="ATP-dep_AMP-bd_enzyme"/>
</dbReference>
<dbReference type="EC" id="2.7.7.58" evidence="3"/>
<name>A0A3R8RIH9_9CORY</name>
<keyword evidence="3" id="KW-0548">Nucleotidyltransferase</keyword>
<proteinExistence type="predicted"/>
<dbReference type="GO" id="GO:0016779">
    <property type="term" value="F:nucleotidyltransferase activity"/>
    <property type="evidence" value="ECO:0007669"/>
    <property type="project" value="UniProtKB-KW"/>
</dbReference>
<dbReference type="InterPro" id="IPR025110">
    <property type="entry name" value="AMP-bd_C"/>
</dbReference>
<dbReference type="PANTHER" id="PTHR43767">
    <property type="entry name" value="LONG-CHAIN-FATTY-ACID--COA LIGASE"/>
    <property type="match status" value="1"/>
</dbReference>
<dbReference type="Pfam" id="PF13193">
    <property type="entry name" value="AMP-binding_C"/>
    <property type="match status" value="1"/>
</dbReference>
<dbReference type="RefSeq" id="WP_125176272.1">
    <property type="nucleotide sequence ID" value="NZ_JBHYBM010000059.1"/>
</dbReference>
<keyword evidence="3" id="KW-0436">Ligase</keyword>
<keyword evidence="4" id="KW-1185">Reference proteome</keyword>
<evidence type="ECO:0000313" key="4">
    <source>
        <dbReference type="Proteomes" id="UP000278422"/>
    </source>
</evidence>
<dbReference type="InterPro" id="IPR020845">
    <property type="entry name" value="AMP-binding_CS"/>
</dbReference>
<accession>A0A3R8RIH9</accession>